<dbReference type="GO" id="GO:0047499">
    <property type="term" value="F:calcium-independent phospholipase A2 activity"/>
    <property type="evidence" value="ECO:0007669"/>
    <property type="project" value="TreeGrafter"/>
</dbReference>
<dbReference type="GO" id="GO:0008270">
    <property type="term" value="F:zinc ion binding"/>
    <property type="evidence" value="ECO:0007669"/>
    <property type="project" value="UniProtKB-KW"/>
</dbReference>
<dbReference type="Gene3D" id="3.30.40.10">
    <property type="entry name" value="Zinc/RING finger domain, C3HC4 (zinc finger)"/>
    <property type="match status" value="1"/>
</dbReference>
<accession>A0A0G4PB11</accession>
<evidence type="ECO:0000256" key="3">
    <source>
        <dbReference type="ARBA" id="ARBA00022801"/>
    </source>
</evidence>
<proteinExistence type="predicted"/>
<dbReference type="InterPro" id="IPR016035">
    <property type="entry name" value="Acyl_Trfase/lysoPLipase"/>
</dbReference>
<evidence type="ECO:0000256" key="1">
    <source>
        <dbReference type="ARBA" id="ARBA00022723"/>
    </source>
</evidence>
<keyword evidence="2 7" id="KW-0863">Zinc-finger</keyword>
<dbReference type="InterPro" id="IPR001841">
    <property type="entry name" value="Znf_RING"/>
</dbReference>
<evidence type="ECO:0000259" key="9">
    <source>
        <dbReference type="PROSITE" id="PS50089"/>
    </source>
</evidence>
<evidence type="ECO:0000256" key="4">
    <source>
        <dbReference type="ARBA" id="ARBA00022833"/>
    </source>
</evidence>
<name>A0A0G4PB11_PENC3</name>
<dbReference type="PROSITE" id="PS50089">
    <property type="entry name" value="ZF_RING_2"/>
    <property type="match status" value="1"/>
</dbReference>
<feature type="short sequence motif" description="GXSXG" evidence="8">
    <location>
        <begin position="522"/>
        <end position="526"/>
    </location>
</feature>
<evidence type="ECO:0000256" key="8">
    <source>
        <dbReference type="PROSITE-ProRule" id="PRU01161"/>
    </source>
</evidence>
<dbReference type="Pfam" id="PF01734">
    <property type="entry name" value="Patatin"/>
    <property type="match status" value="1"/>
</dbReference>
<keyword evidence="12" id="KW-1185">Reference proteome</keyword>
<keyword evidence="1" id="KW-0479">Metal-binding</keyword>
<keyword evidence="6 8" id="KW-0443">Lipid metabolism</keyword>
<dbReference type="SUPFAM" id="SSF57850">
    <property type="entry name" value="RING/U-box"/>
    <property type="match status" value="1"/>
</dbReference>
<protein>
    <submittedName>
        <fullName evidence="11">Zinc finger, RING-type</fullName>
    </submittedName>
</protein>
<dbReference type="STRING" id="1429867.A0A0G4PB11"/>
<evidence type="ECO:0000313" key="12">
    <source>
        <dbReference type="Proteomes" id="UP000053732"/>
    </source>
</evidence>
<dbReference type="PROSITE" id="PS51635">
    <property type="entry name" value="PNPLA"/>
    <property type="match status" value="1"/>
</dbReference>
<dbReference type="GO" id="GO:0019369">
    <property type="term" value="P:arachidonate metabolic process"/>
    <property type="evidence" value="ECO:0007669"/>
    <property type="project" value="TreeGrafter"/>
</dbReference>
<dbReference type="InterPro" id="IPR017907">
    <property type="entry name" value="Znf_RING_CS"/>
</dbReference>
<dbReference type="Proteomes" id="UP000053732">
    <property type="component" value="Unassembled WGS sequence"/>
</dbReference>
<dbReference type="Gene3D" id="3.40.1090.10">
    <property type="entry name" value="Cytosolic phospholipase A2 catalytic domain"/>
    <property type="match status" value="1"/>
</dbReference>
<dbReference type="PROSITE" id="PS00518">
    <property type="entry name" value="ZF_RING_1"/>
    <property type="match status" value="1"/>
</dbReference>
<organism evidence="11 12">
    <name type="scientific">Penicillium camemberti (strain FM 013)</name>
    <dbReference type="NCBI Taxonomy" id="1429867"/>
    <lineage>
        <taxon>Eukaryota</taxon>
        <taxon>Fungi</taxon>
        <taxon>Dikarya</taxon>
        <taxon>Ascomycota</taxon>
        <taxon>Pezizomycotina</taxon>
        <taxon>Eurotiomycetes</taxon>
        <taxon>Eurotiomycetidae</taxon>
        <taxon>Eurotiales</taxon>
        <taxon>Aspergillaceae</taxon>
        <taxon>Penicillium</taxon>
    </lineage>
</organism>
<dbReference type="GO" id="GO:0046486">
    <property type="term" value="P:glycerolipid metabolic process"/>
    <property type="evidence" value="ECO:0007669"/>
    <property type="project" value="UniProtKB-ARBA"/>
</dbReference>
<dbReference type="PANTHER" id="PTHR24185:SF1">
    <property type="entry name" value="CALCIUM-INDEPENDENT PHOSPHOLIPASE A2-GAMMA"/>
    <property type="match status" value="1"/>
</dbReference>
<dbReference type="GO" id="GO:0016042">
    <property type="term" value="P:lipid catabolic process"/>
    <property type="evidence" value="ECO:0007669"/>
    <property type="project" value="UniProtKB-UniRule"/>
</dbReference>
<dbReference type="GO" id="GO:0016020">
    <property type="term" value="C:membrane"/>
    <property type="evidence" value="ECO:0007669"/>
    <property type="project" value="TreeGrafter"/>
</dbReference>
<feature type="short sequence motif" description="DGA/G" evidence="8">
    <location>
        <begin position="673"/>
        <end position="675"/>
    </location>
</feature>
<dbReference type="InterPro" id="IPR013083">
    <property type="entry name" value="Znf_RING/FYVE/PHD"/>
</dbReference>
<evidence type="ECO:0000259" key="10">
    <source>
        <dbReference type="PROSITE" id="PS51635"/>
    </source>
</evidence>
<feature type="active site" description="Proton acceptor" evidence="8">
    <location>
        <position position="673"/>
    </location>
</feature>
<evidence type="ECO:0000256" key="7">
    <source>
        <dbReference type="PROSITE-ProRule" id="PRU00175"/>
    </source>
</evidence>
<reference evidence="11 12" key="1">
    <citation type="journal article" date="2014" name="Nat. Commun.">
        <title>Multiple recent horizontal transfers of a large genomic region in cheese making fungi.</title>
        <authorList>
            <person name="Cheeseman K."/>
            <person name="Ropars J."/>
            <person name="Renault P."/>
            <person name="Dupont J."/>
            <person name="Gouzy J."/>
            <person name="Branca A."/>
            <person name="Abraham A.L."/>
            <person name="Ceppi M."/>
            <person name="Conseiller E."/>
            <person name="Debuchy R."/>
            <person name="Malagnac F."/>
            <person name="Goarin A."/>
            <person name="Silar P."/>
            <person name="Lacoste S."/>
            <person name="Sallet E."/>
            <person name="Bensimon A."/>
            <person name="Giraud T."/>
            <person name="Brygoo Y."/>
        </authorList>
    </citation>
    <scope>NUCLEOTIDE SEQUENCE [LARGE SCALE GENOMIC DNA]</scope>
    <source>
        <strain evidence="12">FM 013</strain>
    </source>
</reference>
<keyword evidence="3 8" id="KW-0378">Hydrolase</keyword>
<evidence type="ECO:0000313" key="11">
    <source>
        <dbReference type="EMBL" id="CRL23501.1"/>
    </source>
</evidence>
<dbReference type="CDD" id="cd07199">
    <property type="entry name" value="Pat17_PNPLA8_PNPLA9_like"/>
    <property type="match status" value="1"/>
</dbReference>
<dbReference type="AlphaFoldDB" id="A0A0G4PB11"/>
<dbReference type="EMBL" id="HG793142">
    <property type="protein sequence ID" value="CRL23501.1"/>
    <property type="molecule type" value="Genomic_DNA"/>
</dbReference>
<sequence>MVKCEHSAWLEIWKGDAGPLLSHGWRLPQIIEDCPNPSKQYPQISLFLGRRLKEKALRALCDSNFKRNGLKSAINIRTDNRSLHALYPRFFADCDPTSETLHEACIGPRACHHDHVLPFRSVPFPHSLHDLILSRLLFMFVDVICIFEDDLGGLNAVQDMILTWAHIGSGSSLPHVVRPRIIVVLSQQSQSVTQDQLDENDFFFDLCAKDPSIHHSFADIRFCRLPSEGLSPGARFLCLGADISRQLHDARFVRLQNQSLFSATHLDELFRLAAENLCVSPLATFDFISASRQHNLLDGSFGSHLMEFLLLAGKSRIPYEGVSSHIASAILMDAFPPGMHLFCPRKVFRSLYYDTCYKVHRNVYSTDELTQIQCDRIESRITALLDNMTQGSRPSAHVHLENLSSQKNYWGWLRSNRTCLICIRRYPEHSLPCGHSLCDTCVQIFGTLSLLREEEYHVSSCPLCGSQKALTVRLKPSTSASRILSIDGGGSRGIIPLENLNILQNILGPELPLTDMIDLTVGCSSGGLIALSKFMLRMDINSCKSLFRELASKVLTQKKRFIRSLLSDGLCDVTTLENALKDHYTPTRKMFDTPQACVSSNKVAVIASEIKDGAPFIFTNYNGSAPHRAEPAYGRLRPDSDTEPKVWQVARATSAAPSLFPTIEIDGLGTFQDGGVRRHNNPINLALSEAKHLWPNSPNPDVFISLGTGSVPSDPKTVSRFRNILVDGWVPRVYRAFSSSFEGQCGWREVLGLLDDRSRDHYFRFDLSVPGGLPGMDNTECMDGLSKLVHSSPSGQQKHLEAIASLLATSFFFQLDATPRYYSGLLQCVGSIRCRAPAQYAINWINGFDSSRKDFFKDKINLGLHLTSDDICYHCNRYCRPVRFTIRDLSEIIGLSIQFGGKARCLSAFPNNMQWFIEQQDLGAKFGSQNHQMYPKTGCPVCESQEAGRPKKRKYIDI</sequence>
<dbReference type="SUPFAM" id="SSF52151">
    <property type="entry name" value="FabD/lysophospholipase-like"/>
    <property type="match status" value="1"/>
</dbReference>
<keyword evidence="5 8" id="KW-0442">Lipid degradation</keyword>
<feature type="domain" description="RING-type" evidence="9">
    <location>
        <begin position="419"/>
        <end position="464"/>
    </location>
</feature>
<evidence type="ECO:0000256" key="5">
    <source>
        <dbReference type="ARBA" id="ARBA00022963"/>
    </source>
</evidence>
<gene>
    <name evidence="11" type="ORF">PCAMFM013_S009g000441</name>
</gene>
<feature type="domain" description="PNPLA" evidence="10">
    <location>
        <begin position="484"/>
        <end position="687"/>
    </location>
</feature>
<dbReference type="InterPro" id="IPR002641">
    <property type="entry name" value="PNPLA_dom"/>
</dbReference>
<feature type="active site" description="Nucleophile" evidence="8">
    <location>
        <position position="524"/>
    </location>
</feature>
<evidence type="ECO:0000256" key="2">
    <source>
        <dbReference type="ARBA" id="ARBA00022771"/>
    </source>
</evidence>
<feature type="short sequence motif" description="GXGXXG" evidence="8">
    <location>
        <begin position="488"/>
        <end position="493"/>
    </location>
</feature>
<keyword evidence="4" id="KW-0862">Zinc</keyword>
<evidence type="ECO:0000256" key="6">
    <source>
        <dbReference type="ARBA" id="ARBA00023098"/>
    </source>
</evidence>
<dbReference type="PANTHER" id="PTHR24185">
    <property type="entry name" value="CALCIUM-INDEPENDENT PHOSPHOLIPASE A2-GAMMA"/>
    <property type="match status" value="1"/>
</dbReference>